<evidence type="ECO:0000256" key="1">
    <source>
        <dbReference type="SAM" id="Phobius"/>
    </source>
</evidence>
<keyword evidence="1" id="KW-0812">Transmembrane</keyword>
<reference evidence="2" key="1">
    <citation type="submission" date="2022-11" db="EMBL/GenBank/DDBJ databases">
        <title>Isolation and characterization of PLA-degrading bacterium Massilia sp. from Antarctic soil.</title>
        <authorList>
            <person name="Sato K."/>
            <person name="Gomez-Fuentes C."/>
            <person name="Ahmad S.A."/>
            <person name="Zulkharnain A."/>
        </authorList>
    </citation>
    <scope>NUCLEOTIDE SEQUENCE</scope>
    <source>
        <strain evidence="2">N-3</strain>
    </source>
</reference>
<evidence type="ECO:0000313" key="3">
    <source>
        <dbReference type="Proteomes" id="UP001163336"/>
    </source>
</evidence>
<dbReference type="RefSeq" id="WP_281908940.1">
    <property type="nucleotide sequence ID" value="NZ_AP026966.1"/>
</dbReference>
<protein>
    <submittedName>
        <fullName evidence="2">Uncharacterized protein</fullName>
    </submittedName>
</protein>
<name>A0ABM8C9N8_9BURK</name>
<evidence type="ECO:0000313" key="2">
    <source>
        <dbReference type="EMBL" id="BDT59992.1"/>
    </source>
</evidence>
<dbReference type="Proteomes" id="UP001163336">
    <property type="component" value="Chromosome"/>
</dbReference>
<dbReference type="EMBL" id="AP026966">
    <property type="protein sequence ID" value="BDT59992.1"/>
    <property type="molecule type" value="Genomic_DNA"/>
</dbReference>
<sequence>MEPIAVVVWIVVLALIVYSNYRYIRGARDVVGMANEEFRQLRITEAPPELCFDGRSAEIVAEGVAYEDKYGIRVLSVTRYARNAHGEYFFFISEGRGRPYFKHIEQRAARAALGERYVAP</sequence>
<feature type="transmembrane region" description="Helical" evidence="1">
    <location>
        <begin position="6"/>
        <end position="24"/>
    </location>
</feature>
<gene>
    <name evidence="2" type="ORF">MasN3_34860</name>
</gene>
<keyword evidence="1" id="KW-0472">Membrane</keyword>
<keyword evidence="1" id="KW-1133">Transmembrane helix</keyword>
<keyword evidence="3" id="KW-1185">Reference proteome</keyword>
<proteinExistence type="predicted"/>
<accession>A0ABM8C9N8</accession>
<organism evidence="2 3">
    <name type="scientific">Massilia varians</name>
    <dbReference type="NCBI Taxonomy" id="457921"/>
    <lineage>
        <taxon>Bacteria</taxon>
        <taxon>Pseudomonadati</taxon>
        <taxon>Pseudomonadota</taxon>
        <taxon>Betaproteobacteria</taxon>
        <taxon>Burkholderiales</taxon>
        <taxon>Oxalobacteraceae</taxon>
        <taxon>Telluria group</taxon>
        <taxon>Massilia</taxon>
    </lineage>
</organism>